<feature type="domain" description="NAD-dependent epimerase/dehydratase" evidence="2">
    <location>
        <begin position="25"/>
        <end position="244"/>
    </location>
</feature>
<dbReference type="InterPro" id="IPR036291">
    <property type="entry name" value="NAD(P)-bd_dom_sf"/>
</dbReference>
<feature type="compositionally biased region" description="Low complexity" evidence="1">
    <location>
        <begin position="313"/>
        <end position="322"/>
    </location>
</feature>
<dbReference type="CDD" id="cd08946">
    <property type="entry name" value="SDR_e"/>
    <property type="match status" value="1"/>
</dbReference>
<dbReference type="RefSeq" id="WP_120245496.1">
    <property type="nucleotide sequence ID" value="NZ_RAPO01000003.1"/>
</dbReference>
<dbReference type="AlphaFoldDB" id="A0A3R7HWG1"/>
<dbReference type="InterPro" id="IPR001509">
    <property type="entry name" value="Epimerase_deHydtase"/>
</dbReference>
<name>A0A3R7HWG1_9EURY</name>
<dbReference type="PANTHER" id="PTHR43103">
    <property type="entry name" value="NUCLEOSIDE-DIPHOSPHATE-SUGAR EPIMERASE"/>
    <property type="match status" value="1"/>
</dbReference>
<dbReference type="Proteomes" id="UP000283805">
    <property type="component" value="Unassembled WGS sequence"/>
</dbReference>
<dbReference type="EMBL" id="RAPO01000003">
    <property type="protein sequence ID" value="RKD93488.1"/>
    <property type="molecule type" value="Genomic_DNA"/>
</dbReference>
<evidence type="ECO:0000313" key="4">
    <source>
        <dbReference type="Proteomes" id="UP000283805"/>
    </source>
</evidence>
<evidence type="ECO:0000259" key="2">
    <source>
        <dbReference type="Pfam" id="PF01370"/>
    </source>
</evidence>
<keyword evidence="4" id="KW-1185">Reference proteome</keyword>
<dbReference type="OrthoDB" id="200501at2157"/>
<sequence length="322" mass="34208">MADESSVSASTPDLEPEFDHDVETALVTGATGDVGSWVIDRLADRGTHVVGVDLEQPDGVRANADFRAVDLTEQAPTWETICEVEPDAVVHLAAISDPLDNPATRVFENNVTSTYNVLQAAGREGIDVVWSSSQAAYGALFASGEWQPDALPIDEAHEQRPGDSYGLSKRCGEAIARATARRYDVSITTIRPATIFTPEKARARPAEDDSDLTTVESGGDFGSYVDVRDMARLVEAALAADRDGHEAFHCVADENYLGRPTAELVEAICGDLPADCTLEGKEAALSNAKAAAVLGWEPTHSWPDSGADGEGDAPGAGEPTWR</sequence>
<reference evidence="3 4" key="1">
    <citation type="submission" date="2018-09" db="EMBL/GenBank/DDBJ databases">
        <title>Genomic Encyclopedia of Archaeal and Bacterial Type Strains, Phase II (KMG-II): from individual species to whole genera.</title>
        <authorList>
            <person name="Goeker M."/>
        </authorList>
    </citation>
    <scope>NUCLEOTIDE SEQUENCE [LARGE SCALE GENOMIC DNA]</scope>
    <source>
        <strain evidence="3 4">DSM 13151</strain>
    </source>
</reference>
<protein>
    <submittedName>
        <fullName evidence="3">Nucleoside-diphosphate-sugar epimerase</fullName>
    </submittedName>
</protein>
<dbReference type="Pfam" id="PF01370">
    <property type="entry name" value="Epimerase"/>
    <property type="match status" value="1"/>
</dbReference>
<gene>
    <name evidence="3" type="ORF">ATJ93_3112</name>
</gene>
<evidence type="ECO:0000256" key="1">
    <source>
        <dbReference type="SAM" id="MobiDB-lite"/>
    </source>
</evidence>
<feature type="region of interest" description="Disordered" evidence="1">
    <location>
        <begin position="299"/>
        <end position="322"/>
    </location>
</feature>
<organism evidence="3 4">
    <name type="scientific">Halopiger aswanensis</name>
    <dbReference type="NCBI Taxonomy" id="148449"/>
    <lineage>
        <taxon>Archaea</taxon>
        <taxon>Methanobacteriati</taxon>
        <taxon>Methanobacteriota</taxon>
        <taxon>Stenosarchaea group</taxon>
        <taxon>Halobacteria</taxon>
        <taxon>Halobacteriales</taxon>
        <taxon>Natrialbaceae</taxon>
        <taxon>Halopiger</taxon>
    </lineage>
</organism>
<proteinExistence type="predicted"/>
<accession>A0A3R7HWG1</accession>
<evidence type="ECO:0000313" key="3">
    <source>
        <dbReference type="EMBL" id="RKD93488.1"/>
    </source>
</evidence>
<dbReference type="PANTHER" id="PTHR43103:SF6">
    <property type="entry name" value="PUTATIVE-RELATED"/>
    <property type="match status" value="1"/>
</dbReference>
<dbReference type="SUPFAM" id="SSF51735">
    <property type="entry name" value="NAD(P)-binding Rossmann-fold domains"/>
    <property type="match status" value="1"/>
</dbReference>
<dbReference type="Gene3D" id="3.40.50.720">
    <property type="entry name" value="NAD(P)-binding Rossmann-like Domain"/>
    <property type="match status" value="1"/>
</dbReference>
<comment type="caution">
    <text evidence="3">The sequence shown here is derived from an EMBL/GenBank/DDBJ whole genome shotgun (WGS) entry which is preliminary data.</text>
</comment>